<dbReference type="PANTHER" id="PTHR21193">
    <property type="entry name" value="OXIDOREDUCTASE-LIKE DOMAIN-CONTAINING PROTEIN 1"/>
    <property type="match status" value="1"/>
</dbReference>
<comment type="caution">
    <text evidence="2">The sequence shown here is derived from an EMBL/GenBank/DDBJ whole genome shotgun (WGS) entry which is preliminary data.</text>
</comment>
<dbReference type="AlphaFoldDB" id="A0A6V7TMX7"/>
<evidence type="ECO:0000313" key="2">
    <source>
        <dbReference type="EMBL" id="CAD2128504.1"/>
    </source>
</evidence>
<organism evidence="2 3">
    <name type="scientific">Meloidogyne enterolobii</name>
    <name type="common">Root-knot nematode worm</name>
    <name type="synonym">Meloidogyne mayaguensis</name>
    <dbReference type="NCBI Taxonomy" id="390850"/>
    <lineage>
        <taxon>Eukaryota</taxon>
        <taxon>Metazoa</taxon>
        <taxon>Ecdysozoa</taxon>
        <taxon>Nematoda</taxon>
        <taxon>Chromadorea</taxon>
        <taxon>Rhabditida</taxon>
        <taxon>Tylenchina</taxon>
        <taxon>Tylenchomorpha</taxon>
        <taxon>Tylenchoidea</taxon>
        <taxon>Meloidogynidae</taxon>
        <taxon>Meloidogyninae</taxon>
        <taxon>Meloidogyne</taxon>
    </lineage>
</organism>
<evidence type="ECO:0000313" key="3">
    <source>
        <dbReference type="Proteomes" id="UP000580250"/>
    </source>
</evidence>
<dbReference type="OrthoDB" id="10064411at2759"/>
<proteinExistence type="predicted"/>
<dbReference type="PANTHER" id="PTHR21193:SF3">
    <property type="entry name" value="OXIDOREDUCTASE-LIKE DOMAIN-CONTAINING PROTEIN 1"/>
    <property type="match status" value="1"/>
</dbReference>
<name>A0A6V7TMX7_MELEN</name>
<dbReference type="Pfam" id="PF09791">
    <property type="entry name" value="Oxidored-like"/>
    <property type="match status" value="1"/>
</dbReference>
<evidence type="ECO:0000259" key="1">
    <source>
        <dbReference type="Pfam" id="PF09791"/>
    </source>
</evidence>
<protein>
    <recommendedName>
        <fullName evidence="1">Oxidoreductase-like domain-containing protein</fullName>
    </recommendedName>
</protein>
<sequence>MLKNIFYKNCFTPTKNTLNMPTSLINKTSNNLVCTQQYTLLIHPNNCLIQSTSKLTCDESKNKLKEKNQHFVKAAKFPKAPQKEMCCGSGCPNCVWLQYVDNVLDYVKSLPLDEKVIEEQKRHIRDELEKNVEDENLRMFLTIEIESKGL</sequence>
<dbReference type="Proteomes" id="UP000580250">
    <property type="component" value="Unassembled WGS sequence"/>
</dbReference>
<dbReference type="EMBL" id="CAJEWN010000007">
    <property type="protein sequence ID" value="CAD2128504.1"/>
    <property type="molecule type" value="Genomic_DNA"/>
</dbReference>
<dbReference type="InterPro" id="IPR019180">
    <property type="entry name" value="Oxidoreductase-like_N"/>
</dbReference>
<accession>A0A6V7TMX7</accession>
<reference evidence="2 3" key="1">
    <citation type="submission" date="2020-08" db="EMBL/GenBank/DDBJ databases">
        <authorList>
            <person name="Koutsovoulos G."/>
            <person name="Danchin GJ E."/>
        </authorList>
    </citation>
    <scope>NUCLEOTIDE SEQUENCE [LARGE SCALE GENOMIC DNA]</scope>
</reference>
<dbReference type="InterPro" id="IPR039251">
    <property type="entry name" value="OXLD1"/>
</dbReference>
<feature type="domain" description="Oxidoreductase-like" evidence="1">
    <location>
        <begin position="78"/>
        <end position="109"/>
    </location>
</feature>
<dbReference type="GO" id="GO:0005739">
    <property type="term" value="C:mitochondrion"/>
    <property type="evidence" value="ECO:0007669"/>
    <property type="project" value="TreeGrafter"/>
</dbReference>
<gene>
    <name evidence="2" type="ORF">MENT_LOCUS2265</name>
</gene>